<keyword evidence="1" id="KW-0472">Membrane</keyword>
<dbReference type="AlphaFoldDB" id="A0A0B0PJ69"/>
<evidence type="ECO:0000256" key="1">
    <source>
        <dbReference type="SAM" id="Phobius"/>
    </source>
</evidence>
<accession>A0A0B0PJ69</accession>
<name>A0A0B0PJ69_GOSAR</name>
<dbReference type="Proteomes" id="UP000032142">
    <property type="component" value="Unassembled WGS sequence"/>
</dbReference>
<sequence>MACIRAWSFCYMCYLDFGQIYWFVTVKGLIWYLAM</sequence>
<gene>
    <name evidence="2" type="ORF">F383_05885</name>
</gene>
<organism evidence="2 3">
    <name type="scientific">Gossypium arboreum</name>
    <name type="common">Tree cotton</name>
    <name type="synonym">Gossypium nanking</name>
    <dbReference type="NCBI Taxonomy" id="29729"/>
    <lineage>
        <taxon>Eukaryota</taxon>
        <taxon>Viridiplantae</taxon>
        <taxon>Streptophyta</taxon>
        <taxon>Embryophyta</taxon>
        <taxon>Tracheophyta</taxon>
        <taxon>Spermatophyta</taxon>
        <taxon>Magnoliopsida</taxon>
        <taxon>eudicotyledons</taxon>
        <taxon>Gunneridae</taxon>
        <taxon>Pentapetalae</taxon>
        <taxon>rosids</taxon>
        <taxon>malvids</taxon>
        <taxon>Malvales</taxon>
        <taxon>Malvaceae</taxon>
        <taxon>Malvoideae</taxon>
        <taxon>Gossypium</taxon>
    </lineage>
</organism>
<proteinExistence type="predicted"/>
<evidence type="ECO:0000313" key="3">
    <source>
        <dbReference type="Proteomes" id="UP000032142"/>
    </source>
</evidence>
<dbReference type="EMBL" id="KN431060">
    <property type="protein sequence ID" value="KHG25040.1"/>
    <property type="molecule type" value="Genomic_DNA"/>
</dbReference>
<keyword evidence="1" id="KW-0812">Transmembrane</keyword>
<feature type="transmembrane region" description="Helical" evidence="1">
    <location>
        <begin position="12"/>
        <end position="34"/>
    </location>
</feature>
<keyword evidence="3" id="KW-1185">Reference proteome</keyword>
<keyword evidence="1" id="KW-1133">Transmembrane helix</keyword>
<evidence type="ECO:0000313" key="2">
    <source>
        <dbReference type="EMBL" id="KHG25040.1"/>
    </source>
</evidence>
<protein>
    <submittedName>
        <fullName evidence="2">Uncharacterized protein</fullName>
    </submittedName>
</protein>
<reference evidence="3" key="1">
    <citation type="submission" date="2014-09" db="EMBL/GenBank/DDBJ databases">
        <authorList>
            <person name="Mudge J."/>
            <person name="Ramaraj T."/>
            <person name="Lindquist I.E."/>
            <person name="Bharti A.K."/>
            <person name="Sundararajan A."/>
            <person name="Cameron C.T."/>
            <person name="Woodward J.E."/>
            <person name="May G.D."/>
            <person name="Brubaker C."/>
            <person name="Broadhvest J."/>
            <person name="Wilkins T.A."/>
        </authorList>
    </citation>
    <scope>NUCLEOTIDE SEQUENCE</scope>
    <source>
        <strain evidence="3">cv. AKA8401</strain>
    </source>
</reference>